<dbReference type="OrthoDB" id="2427847at2"/>
<organism evidence="2 3">
    <name type="scientific">Falsibacillus pallidus</name>
    <dbReference type="NCBI Taxonomy" id="493781"/>
    <lineage>
        <taxon>Bacteria</taxon>
        <taxon>Bacillati</taxon>
        <taxon>Bacillota</taxon>
        <taxon>Bacilli</taxon>
        <taxon>Bacillales</taxon>
        <taxon>Bacillaceae</taxon>
        <taxon>Falsibacillus</taxon>
    </lineage>
</organism>
<dbReference type="Proteomes" id="UP000255326">
    <property type="component" value="Unassembled WGS sequence"/>
</dbReference>
<protein>
    <recommendedName>
        <fullName evidence="4">Prolipoprotein diacylglyceryl transferase</fullName>
    </recommendedName>
</protein>
<feature type="transmembrane region" description="Helical" evidence="1">
    <location>
        <begin position="179"/>
        <end position="196"/>
    </location>
</feature>
<keyword evidence="1" id="KW-0472">Membrane</keyword>
<dbReference type="AlphaFoldDB" id="A0A370GGB1"/>
<feature type="transmembrane region" description="Helical" evidence="1">
    <location>
        <begin position="130"/>
        <end position="147"/>
    </location>
</feature>
<feature type="transmembrane region" description="Helical" evidence="1">
    <location>
        <begin position="154"/>
        <end position="173"/>
    </location>
</feature>
<sequence length="202" mass="23153">MEWYHIGAFTFPATWGAFVFSGVLAVLLTYLIKQGKLADIYSNALLLLLASWKLSQLIFDFQGTVSNPISLLYFHGGRKGFIFGLALTMLYLYRKIEKERFSTAILFGITVYQVMLYELASRILNNQTGIGFYASLAVFVVVALFVWRKWNDRMWMFQMSILFLLLQGIIYALEGKLASFSMLVYLVLFGVFAILLKKEVKI</sequence>
<feature type="transmembrane region" description="Helical" evidence="1">
    <location>
        <begin position="105"/>
        <end position="124"/>
    </location>
</feature>
<evidence type="ECO:0008006" key="4">
    <source>
        <dbReference type="Google" id="ProtNLM"/>
    </source>
</evidence>
<dbReference type="RefSeq" id="WP_114746287.1">
    <property type="nucleotide sequence ID" value="NZ_QQAY01000010.1"/>
</dbReference>
<keyword evidence="1" id="KW-0812">Transmembrane</keyword>
<feature type="transmembrane region" description="Helical" evidence="1">
    <location>
        <begin position="6"/>
        <end position="28"/>
    </location>
</feature>
<comment type="caution">
    <text evidence="2">The sequence shown here is derived from an EMBL/GenBank/DDBJ whole genome shotgun (WGS) entry which is preliminary data.</text>
</comment>
<reference evidence="2 3" key="1">
    <citation type="submission" date="2018-07" db="EMBL/GenBank/DDBJ databases">
        <title>Genomic Encyclopedia of Type Strains, Phase IV (KMG-IV): sequencing the most valuable type-strain genomes for metagenomic binning, comparative biology and taxonomic classification.</title>
        <authorList>
            <person name="Goeker M."/>
        </authorList>
    </citation>
    <scope>NUCLEOTIDE SEQUENCE [LARGE SCALE GENOMIC DNA]</scope>
    <source>
        <strain evidence="2 3">DSM 25281</strain>
    </source>
</reference>
<evidence type="ECO:0000313" key="2">
    <source>
        <dbReference type="EMBL" id="RDI41003.1"/>
    </source>
</evidence>
<accession>A0A370GGB1</accession>
<keyword evidence="3" id="KW-1185">Reference proteome</keyword>
<name>A0A370GGB1_9BACI</name>
<feature type="transmembrane region" description="Helical" evidence="1">
    <location>
        <begin position="71"/>
        <end position="93"/>
    </location>
</feature>
<feature type="transmembrane region" description="Helical" evidence="1">
    <location>
        <begin position="40"/>
        <end position="59"/>
    </location>
</feature>
<evidence type="ECO:0000313" key="3">
    <source>
        <dbReference type="Proteomes" id="UP000255326"/>
    </source>
</evidence>
<keyword evidence="1" id="KW-1133">Transmembrane helix</keyword>
<gene>
    <name evidence="2" type="ORF">DFR59_1104</name>
</gene>
<proteinExistence type="predicted"/>
<evidence type="ECO:0000256" key="1">
    <source>
        <dbReference type="SAM" id="Phobius"/>
    </source>
</evidence>
<dbReference type="EMBL" id="QQAY01000010">
    <property type="protein sequence ID" value="RDI41003.1"/>
    <property type="molecule type" value="Genomic_DNA"/>
</dbReference>